<gene>
    <name evidence="2" type="ORF">H9756_06780</name>
</gene>
<name>A0A9D2P324_9FIRM</name>
<sequence length="229" mass="27436">MYTATPGTIIHALFVTCFALSMTTLAIGETMAVFLRVAYIVSAVLFVLVINRFFFPTSLVSQVRYNLQLLFHMHHMYLRMLEDSLTNQLDYWRICDAQIQYHTALAQIRNDLPKVEKDEKDRSYYNRILNITWCMASEIQQMFFQIKHKKRGAEARKIMEQYILYTDYVLNQIQEMLHLKKEKKLKNIEEMKYQRYIEGEPELSSLMTQYARNLSRLYVLVLRRVRNEY</sequence>
<keyword evidence="1" id="KW-0472">Membrane</keyword>
<reference evidence="2" key="2">
    <citation type="submission" date="2021-04" db="EMBL/GenBank/DDBJ databases">
        <authorList>
            <person name="Gilroy R."/>
        </authorList>
    </citation>
    <scope>NUCLEOTIDE SEQUENCE</scope>
    <source>
        <strain evidence="2">CHK165-2605</strain>
    </source>
</reference>
<reference evidence="2" key="1">
    <citation type="journal article" date="2021" name="PeerJ">
        <title>Extensive microbial diversity within the chicken gut microbiome revealed by metagenomics and culture.</title>
        <authorList>
            <person name="Gilroy R."/>
            <person name="Ravi A."/>
            <person name="Getino M."/>
            <person name="Pursley I."/>
            <person name="Horton D.L."/>
            <person name="Alikhan N.F."/>
            <person name="Baker D."/>
            <person name="Gharbi K."/>
            <person name="Hall N."/>
            <person name="Watson M."/>
            <person name="Adriaenssens E.M."/>
            <person name="Foster-Nyarko E."/>
            <person name="Jarju S."/>
            <person name="Secka A."/>
            <person name="Antonio M."/>
            <person name="Oren A."/>
            <person name="Chaudhuri R.R."/>
            <person name="La Ragione R."/>
            <person name="Hildebrand F."/>
            <person name="Pallen M.J."/>
        </authorList>
    </citation>
    <scope>NUCLEOTIDE SEQUENCE</scope>
    <source>
        <strain evidence="2">CHK165-2605</strain>
    </source>
</reference>
<feature type="transmembrane region" description="Helical" evidence="1">
    <location>
        <begin position="33"/>
        <end position="55"/>
    </location>
</feature>
<accession>A0A9D2P324</accession>
<proteinExistence type="predicted"/>
<dbReference type="Proteomes" id="UP000823895">
    <property type="component" value="Unassembled WGS sequence"/>
</dbReference>
<protein>
    <submittedName>
        <fullName evidence="2">Uncharacterized protein</fullName>
    </submittedName>
</protein>
<evidence type="ECO:0000313" key="3">
    <source>
        <dbReference type="Proteomes" id="UP000823895"/>
    </source>
</evidence>
<keyword evidence="1" id="KW-1133">Transmembrane helix</keyword>
<evidence type="ECO:0000313" key="2">
    <source>
        <dbReference type="EMBL" id="HJC43371.1"/>
    </source>
</evidence>
<dbReference type="EMBL" id="DWWI01000148">
    <property type="protein sequence ID" value="HJC43371.1"/>
    <property type="molecule type" value="Genomic_DNA"/>
</dbReference>
<dbReference type="AlphaFoldDB" id="A0A9D2P324"/>
<organism evidence="2 3">
    <name type="scientific">Candidatus Mediterraneibacter gallistercoris</name>
    <dbReference type="NCBI Taxonomy" id="2838671"/>
    <lineage>
        <taxon>Bacteria</taxon>
        <taxon>Bacillati</taxon>
        <taxon>Bacillota</taxon>
        <taxon>Clostridia</taxon>
        <taxon>Lachnospirales</taxon>
        <taxon>Lachnospiraceae</taxon>
        <taxon>Mediterraneibacter</taxon>
    </lineage>
</organism>
<keyword evidence="1" id="KW-0812">Transmembrane</keyword>
<comment type="caution">
    <text evidence="2">The sequence shown here is derived from an EMBL/GenBank/DDBJ whole genome shotgun (WGS) entry which is preliminary data.</text>
</comment>
<feature type="transmembrane region" description="Helical" evidence="1">
    <location>
        <begin position="7"/>
        <end position="27"/>
    </location>
</feature>
<evidence type="ECO:0000256" key="1">
    <source>
        <dbReference type="SAM" id="Phobius"/>
    </source>
</evidence>